<evidence type="ECO:0000313" key="4">
    <source>
        <dbReference type="Proteomes" id="UP000310158"/>
    </source>
</evidence>
<protein>
    <recommendedName>
        <fullName evidence="2">C2H2-type domain-containing protein</fullName>
    </recommendedName>
</protein>
<sequence>MPPHNRRPIYQPFKYLCGIGTCPRGFRNRAGYTQHRCAAHEHGIFGPRPVVVAQPVDGLDDFIGADALNGEPPDHESLIGQKKAYTAHHPILDGTPCDIHGNDLPANTPPPARPSANDPADFTLYDTRVEFELADLLFRRNQTPAGEIDDLLALWAATVKEPPFADHNDLYDTIDATTLGDAPWSSFSVLYKGDTSGENVVPWKLAEYEVWTRNPRTLFRNQLANPDFEGEIDYSAKQVFNEGGKREWKDLMSGNWAWEQSDIIAEDEETHGAMFVPAILGSDKTTVSVATGQNEYYPLYGSIGNVQQQPNRQYKDDPAFRKFCRQLFHASLTTIFEPLRAAMTTPEVTRCPDGHFRCIIYGLGPYIADYPEQVLLACIAQGWCPRCTARSDDLDGCNTGYGQRSHEHTRLLMKTCDHKMLWDEYGIVGNIMPFTSSFPRADIHQLLSPDLLHQIIKGTFKDHLVSWVGEYLDIVHGATRAASIMADIDRRIAAVPAFPELRRFPEGRGFKQWTGDDSKALMKVYLPAIAGHVPPQMVRALSAFLDFCYLVRHDVLDETTLDAIDDALDRFHNDRAIFHKAGVRPNGISLPRQHSLKHYRSMIQMFGAPNGLCSSIMESKHIKAVKEPWRRSSHFVALGQMLLTNQRLDKLAASRVDFAARHILDGPCLPPWVHPIQLPLDSIPEDEPNNRNEAPEDDDDDGTVEGSQIMAEVTLAKTEARHYPHRLAALALAVKQPRLPELVWRFLFDQLYPDAPLSASEIPLSECPVVRGRISVFHSAVAIYYAPSDPSEIGGMHKERICATPLWRGTAPRRDCVFAEKDADLPGMRGLHVVRVLLFLSFSHNGKAYPCALVQWFIPVGDEPCQSTGMWVIQPDITPDGSRITSIIHVDSIVRGAHLIGVYGNEFLPYDFHYTDSLDAFRAYYVNKFIDHHANEIAF</sequence>
<dbReference type="EMBL" id="SGPL01000074">
    <property type="protein sequence ID" value="THH18474.1"/>
    <property type="molecule type" value="Genomic_DNA"/>
</dbReference>
<keyword evidence="4" id="KW-1185">Reference proteome</keyword>
<dbReference type="AlphaFoldDB" id="A0A4S4M0G8"/>
<proteinExistence type="predicted"/>
<dbReference type="PROSITE" id="PS00028">
    <property type="entry name" value="ZINC_FINGER_C2H2_1"/>
    <property type="match status" value="1"/>
</dbReference>
<comment type="caution">
    <text evidence="3">The sequence shown here is derived from an EMBL/GenBank/DDBJ whole genome shotgun (WGS) entry which is preliminary data.</text>
</comment>
<evidence type="ECO:0000259" key="2">
    <source>
        <dbReference type="PROSITE" id="PS00028"/>
    </source>
</evidence>
<gene>
    <name evidence="3" type="ORF">EW146_g2495</name>
</gene>
<dbReference type="Proteomes" id="UP000310158">
    <property type="component" value="Unassembled WGS sequence"/>
</dbReference>
<dbReference type="Pfam" id="PF18759">
    <property type="entry name" value="Plavaka"/>
    <property type="match status" value="1"/>
</dbReference>
<feature type="domain" description="C2H2-type" evidence="2">
    <location>
        <begin position="17"/>
        <end position="40"/>
    </location>
</feature>
<dbReference type="InterPro" id="IPR013087">
    <property type="entry name" value="Znf_C2H2_type"/>
</dbReference>
<evidence type="ECO:0000313" key="3">
    <source>
        <dbReference type="EMBL" id="THH18474.1"/>
    </source>
</evidence>
<dbReference type="OrthoDB" id="3199698at2759"/>
<accession>A0A4S4M0G8</accession>
<dbReference type="InterPro" id="IPR041078">
    <property type="entry name" value="Plavaka"/>
</dbReference>
<reference evidence="3 4" key="1">
    <citation type="submission" date="2019-02" db="EMBL/GenBank/DDBJ databases">
        <title>Genome sequencing of the rare red list fungi Bondarzewia mesenterica.</title>
        <authorList>
            <person name="Buettner E."/>
            <person name="Kellner H."/>
        </authorList>
    </citation>
    <scope>NUCLEOTIDE SEQUENCE [LARGE SCALE GENOMIC DNA]</scope>
    <source>
        <strain evidence="3 4">DSM 108281</strain>
    </source>
</reference>
<evidence type="ECO:0000256" key="1">
    <source>
        <dbReference type="SAM" id="MobiDB-lite"/>
    </source>
</evidence>
<organism evidence="3 4">
    <name type="scientific">Bondarzewia mesenterica</name>
    <dbReference type="NCBI Taxonomy" id="1095465"/>
    <lineage>
        <taxon>Eukaryota</taxon>
        <taxon>Fungi</taxon>
        <taxon>Dikarya</taxon>
        <taxon>Basidiomycota</taxon>
        <taxon>Agaricomycotina</taxon>
        <taxon>Agaricomycetes</taxon>
        <taxon>Russulales</taxon>
        <taxon>Bondarzewiaceae</taxon>
        <taxon>Bondarzewia</taxon>
    </lineage>
</organism>
<name>A0A4S4M0G8_9AGAM</name>
<feature type="region of interest" description="Disordered" evidence="1">
    <location>
        <begin position="680"/>
        <end position="704"/>
    </location>
</feature>